<dbReference type="Gene3D" id="3.40.50.2000">
    <property type="entry name" value="Glycogen Phosphorylase B"/>
    <property type="match status" value="1"/>
</dbReference>
<dbReference type="Proteomes" id="UP000001056">
    <property type="component" value="Unassembled WGS sequence"/>
</dbReference>
<dbReference type="RefSeq" id="XP_001223539.1">
    <property type="nucleotide sequence ID" value="XM_001223538.1"/>
</dbReference>
<dbReference type="InParanoid" id="Q2H1M1"/>
<evidence type="ECO:0000259" key="1">
    <source>
        <dbReference type="Pfam" id="PF06722"/>
    </source>
</evidence>
<keyword evidence="3" id="KW-1185">Reference proteome</keyword>
<sequence>MYMTRGVDMRRTFEHGNGYPMTWPALNRPYHSGQGLTGSTNFELVSRPSSTSRPGACNPAPRRVLLLTNSEHGQASVFLATSYALLTFEDEDVEVHFASFDPIKSFVSSTSDHAQQDKPGARPILFHTIDGVDMVSAWTRPEITAEQEALKNRSMIPLLHVIRRTLVLLKVTLPWTGPEFVQIMHSVANIVRDVEPDIIAVDPCFSPALTVLRHIRAKFIILSPNTIKDFAIPVQPNAEALWKYPRVLGEEVRAGVVKVVDWLEAEPMAVLESGVVVCTVHHGGANSFLEAVCAGVPQVVLPVWMDTFDFARRTELLGIGRWGNRRARKLCDEKELGAVLTEVVVGEKAPAYARKAKGTGGAV</sequence>
<dbReference type="AlphaFoldDB" id="Q2H1M1"/>
<evidence type="ECO:0000313" key="2">
    <source>
        <dbReference type="EMBL" id="EAQ87706.1"/>
    </source>
</evidence>
<proteinExistence type="predicted"/>
<dbReference type="VEuPathDB" id="FungiDB:CHGG_04325"/>
<dbReference type="GeneID" id="4391953"/>
<dbReference type="SUPFAM" id="SSF53756">
    <property type="entry name" value="UDP-Glycosyltransferase/glycogen phosphorylase"/>
    <property type="match status" value="1"/>
</dbReference>
<protein>
    <recommendedName>
        <fullName evidence="1">Erythromycin biosynthesis protein CIII-like C-terminal domain-containing protein</fullName>
    </recommendedName>
</protein>
<dbReference type="EMBL" id="CH408032">
    <property type="protein sequence ID" value="EAQ87706.1"/>
    <property type="molecule type" value="Genomic_DNA"/>
</dbReference>
<organism evidence="2 3">
    <name type="scientific">Chaetomium globosum (strain ATCC 6205 / CBS 148.51 / DSM 1962 / NBRC 6347 / NRRL 1970)</name>
    <name type="common">Soil fungus</name>
    <dbReference type="NCBI Taxonomy" id="306901"/>
    <lineage>
        <taxon>Eukaryota</taxon>
        <taxon>Fungi</taxon>
        <taxon>Dikarya</taxon>
        <taxon>Ascomycota</taxon>
        <taxon>Pezizomycotina</taxon>
        <taxon>Sordariomycetes</taxon>
        <taxon>Sordariomycetidae</taxon>
        <taxon>Sordariales</taxon>
        <taxon>Chaetomiaceae</taxon>
        <taxon>Chaetomium</taxon>
    </lineage>
</organism>
<dbReference type="eggNOG" id="KOG1192">
    <property type="taxonomic scope" value="Eukaryota"/>
</dbReference>
<accession>Q2H1M1</accession>
<dbReference type="Pfam" id="PF06722">
    <property type="entry name" value="EryCIII-like_C"/>
    <property type="match status" value="1"/>
</dbReference>
<dbReference type="InterPro" id="IPR010610">
    <property type="entry name" value="EryCIII-like_C"/>
</dbReference>
<dbReference type="OMA" id="RHIRAKF"/>
<reference evidence="3" key="1">
    <citation type="journal article" date="2015" name="Genome Announc.">
        <title>Draft genome sequence of the cellulolytic fungus Chaetomium globosum.</title>
        <authorList>
            <person name="Cuomo C.A."/>
            <person name="Untereiner W.A."/>
            <person name="Ma L.-J."/>
            <person name="Grabherr M."/>
            <person name="Birren B.W."/>
        </authorList>
    </citation>
    <scope>NUCLEOTIDE SEQUENCE [LARGE SCALE GENOMIC DNA]</scope>
    <source>
        <strain evidence="3">ATCC 6205 / CBS 148.51 / DSM 1962 / NBRC 6347 / NRRL 1970</strain>
    </source>
</reference>
<dbReference type="GO" id="GO:0016757">
    <property type="term" value="F:glycosyltransferase activity"/>
    <property type="evidence" value="ECO:0007669"/>
    <property type="project" value="UniProtKB-ARBA"/>
</dbReference>
<name>Q2H1M1_CHAGB</name>
<evidence type="ECO:0000313" key="3">
    <source>
        <dbReference type="Proteomes" id="UP000001056"/>
    </source>
</evidence>
<gene>
    <name evidence="2" type="ORF">CHGG_04325</name>
</gene>
<feature type="domain" description="Erythromycin biosynthesis protein CIII-like C-terminal" evidence="1">
    <location>
        <begin position="257"/>
        <end position="321"/>
    </location>
</feature>
<dbReference type="HOGENOM" id="CLU_906255_0_0_1"/>
<dbReference type="OrthoDB" id="5835829at2759"/>